<dbReference type="SUPFAM" id="SSF50677">
    <property type="entry name" value="ValRS/IleRS/LeuRS editing domain"/>
    <property type="match status" value="1"/>
</dbReference>
<comment type="caution">
    <text evidence="17">The sequence shown here is derived from an EMBL/GenBank/DDBJ whole genome shotgun (WGS) entry which is preliminary data.</text>
</comment>
<dbReference type="GO" id="GO:0005524">
    <property type="term" value="F:ATP binding"/>
    <property type="evidence" value="ECO:0007669"/>
    <property type="project" value="UniProtKB-KW"/>
</dbReference>
<dbReference type="SUPFAM" id="SSF52374">
    <property type="entry name" value="Nucleotidylyl transferase"/>
    <property type="match status" value="1"/>
</dbReference>
<dbReference type="Proteomes" id="UP001367676">
    <property type="component" value="Unassembled WGS sequence"/>
</dbReference>
<feature type="domain" description="Aminoacyl-tRNA synthetase class Ia" evidence="14">
    <location>
        <begin position="17"/>
        <end position="638"/>
    </location>
</feature>
<evidence type="ECO:0000256" key="13">
    <source>
        <dbReference type="RuleBase" id="RU363035"/>
    </source>
</evidence>
<evidence type="ECO:0000313" key="18">
    <source>
        <dbReference type="Proteomes" id="UP001367676"/>
    </source>
</evidence>
<keyword evidence="9 13" id="KW-0030">Aminoacyl-tRNA synthetase</keyword>
<dbReference type="InterPro" id="IPR013155">
    <property type="entry name" value="M/V/L/I-tRNA-synth_anticd-bd"/>
</dbReference>
<reference evidence="17 18" key="1">
    <citation type="submission" date="2024-03" db="EMBL/GenBank/DDBJ databases">
        <title>Adaptation during the transition from Ophiocordyceps entomopathogen to insect associate is accompanied by gene loss and intensified selection.</title>
        <authorList>
            <person name="Ward C.M."/>
            <person name="Onetto C.A."/>
            <person name="Borneman A.R."/>
        </authorList>
    </citation>
    <scope>NUCLEOTIDE SEQUENCE [LARGE SCALE GENOMIC DNA]</scope>
    <source>
        <strain evidence="17">AWRI1</strain>
        <tissue evidence="17">Single Adult Female</tissue>
    </source>
</reference>
<dbReference type="PRINTS" id="PR00984">
    <property type="entry name" value="TRNASYNTHILE"/>
</dbReference>
<evidence type="ECO:0000256" key="10">
    <source>
        <dbReference type="ARBA" id="ARBA00032665"/>
    </source>
</evidence>
<dbReference type="CDD" id="cd00818">
    <property type="entry name" value="IleRS_core"/>
    <property type="match status" value="1"/>
</dbReference>
<comment type="subcellular location">
    <subcellularLocation>
        <location evidence="1">Cytoplasm</location>
    </subcellularLocation>
</comment>
<evidence type="ECO:0000256" key="8">
    <source>
        <dbReference type="ARBA" id="ARBA00022917"/>
    </source>
</evidence>
<evidence type="ECO:0000256" key="7">
    <source>
        <dbReference type="ARBA" id="ARBA00022840"/>
    </source>
</evidence>
<dbReference type="Gene3D" id="1.10.730.10">
    <property type="entry name" value="Isoleucyl-tRNA Synthetase, Domain 1"/>
    <property type="match status" value="1"/>
</dbReference>
<dbReference type="InterPro" id="IPR002300">
    <property type="entry name" value="aa-tRNA-synth_Ia"/>
</dbReference>
<dbReference type="Pfam" id="PF08264">
    <property type="entry name" value="Anticodon_1"/>
    <property type="match status" value="1"/>
</dbReference>
<evidence type="ECO:0000256" key="12">
    <source>
        <dbReference type="ARBA" id="ARBA00069879"/>
    </source>
</evidence>
<dbReference type="GO" id="GO:0000049">
    <property type="term" value="F:tRNA binding"/>
    <property type="evidence" value="ECO:0007669"/>
    <property type="project" value="InterPro"/>
</dbReference>
<evidence type="ECO:0000256" key="6">
    <source>
        <dbReference type="ARBA" id="ARBA00022741"/>
    </source>
</evidence>
<keyword evidence="8 13" id="KW-0648">Protein biosynthesis</keyword>
<dbReference type="FunFam" id="3.40.50.620:FF:000023">
    <property type="entry name" value="Isoleucyl-tRNA synthetase,cytoplasmic"/>
    <property type="match status" value="1"/>
</dbReference>
<dbReference type="AlphaFoldDB" id="A0AAN9TZQ3"/>
<dbReference type="PROSITE" id="PS00178">
    <property type="entry name" value="AA_TRNA_LIGASE_I"/>
    <property type="match status" value="1"/>
</dbReference>
<dbReference type="InterPro" id="IPR023586">
    <property type="entry name" value="Ile-tRNA-ligase_type2"/>
</dbReference>
<evidence type="ECO:0000259" key="16">
    <source>
        <dbReference type="Pfam" id="PF23567"/>
    </source>
</evidence>
<dbReference type="InterPro" id="IPR057033">
    <property type="entry name" value="Ubiquitin_IARS1"/>
</dbReference>
<dbReference type="InterPro" id="IPR002301">
    <property type="entry name" value="Ile-tRNA-ligase"/>
</dbReference>
<dbReference type="GO" id="GO:0002161">
    <property type="term" value="F:aminoacyl-tRNA deacylase activity"/>
    <property type="evidence" value="ECO:0007669"/>
    <property type="project" value="InterPro"/>
</dbReference>
<dbReference type="GO" id="GO:0006428">
    <property type="term" value="P:isoleucyl-tRNA aminoacylation"/>
    <property type="evidence" value="ECO:0007669"/>
    <property type="project" value="InterPro"/>
</dbReference>
<dbReference type="FunFam" id="1.10.730.10:FF:000004">
    <property type="entry name" value="Isoleucyl-tRNA synthetase, cytoplasmic"/>
    <property type="match status" value="1"/>
</dbReference>
<gene>
    <name evidence="17" type="ORF">V9T40_009690</name>
</gene>
<dbReference type="GO" id="GO:0005737">
    <property type="term" value="C:cytoplasm"/>
    <property type="evidence" value="ECO:0007669"/>
    <property type="project" value="UniProtKB-SubCell"/>
</dbReference>
<comment type="catalytic activity">
    <reaction evidence="11">
        <text>tRNA(Ile) + L-isoleucine + ATP = L-isoleucyl-tRNA(Ile) + AMP + diphosphate</text>
        <dbReference type="Rhea" id="RHEA:11060"/>
        <dbReference type="Rhea" id="RHEA-COMP:9666"/>
        <dbReference type="Rhea" id="RHEA-COMP:9695"/>
        <dbReference type="ChEBI" id="CHEBI:30616"/>
        <dbReference type="ChEBI" id="CHEBI:33019"/>
        <dbReference type="ChEBI" id="CHEBI:58045"/>
        <dbReference type="ChEBI" id="CHEBI:78442"/>
        <dbReference type="ChEBI" id="CHEBI:78528"/>
        <dbReference type="ChEBI" id="CHEBI:456215"/>
        <dbReference type="EC" id="6.1.1.5"/>
    </reaction>
</comment>
<dbReference type="EMBL" id="JBBCAQ010000010">
    <property type="protein sequence ID" value="KAK7602249.1"/>
    <property type="molecule type" value="Genomic_DNA"/>
</dbReference>
<evidence type="ECO:0000313" key="17">
    <source>
        <dbReference type="EMBL" id="KAK7602249.1"/>
    </source>
</evidence>
<dbReference type="InterPro" id="IPR009080">
    <property type="entry name" value="tRNAsynth_Ia_anticodon-bd"/>
</dbReference>
<dbReference type="InterPro" id="IPR009008">
    <property type="entry name" value="Val/Leu/Ile-tRNA-synth_edit"/>
</dbReference>
<dbReference type="Pfam" id="PF19302">
    <property type="entry name" value="DUF5915"/>
    <property type="match status" value="1"/>
</dbReference>
<keyword evidence="4" id="KW-0963">Cytoplasm</keyword>
<organism evidence="17 18">
    <name type="scientific">Parthenolecanium corni</name>
    <dbReference type="NCBI Taxonomy" id="536013"/>
    <lineage>
        <taxon>Eukaryota</taxon>
        <taxon>Metazoa</taxon>
        <taxon>Ecdysozoa</taxon>
        <taxon>Arthropoda</taxon>
        <taxon>Hexapoda</taxon>
        <taxon>Insecta</taxon>
        <taxon>Pterygota</taxon>
        <taxon>Neoptera</taxon>
        <taxon>Paraneoptera</taxon>
        <taxon>Hemiptera</taxon>
        <taxon>Sternorrhyncha</taxon>
        <taxon>Coccoidea</taxon>
        <taxon>Coccidae</taxon>
        <taxon>Parthenolecanium</taxon>
    </lineage>
</organism>
<dbReference type="NCBIfam" id="TIGR00392">
    <property type="entry name" value="ileS"/>
    <property type="match status" value="1"/>
</dbReference>
<evidence type="ECO:0000256" key="9">
    <source>
        <dbReference type="ARBA" id="ARBA00023146"/>
    </source>
</evidence>
<protein>
    <recommendedName>
        <fullName evidence="12">Isoleucine--tRNA ligase, cytoplasmic</fullName>
        <ecNumber evidence="3">6.1.1.5</ecNumber>
    </recommendedName>
    <alternativeName>
        <fullName evidence="10">Isoleucyl-tRNA synthetase</fullName>
    </alternativeName>
</protein>
<evidence type="ECO:0000256" key="2">
    <source>
        <dbReference type="ARBA" id="ARBA00005594"/>
    </source>
</evidence>
<dbReference type="PANTHER" id="PTHR42780:SF1">
    <property type="entry name" value="ISOLEUCINE--TRNA LIGASE, CYTOPLASMIC"/>
    <property type="match status" value="1"/>
</dbReference>
<dbReference type="PANTHER" id="PTHR42780">
    <property type="entry name" value="SOLEUCYL-TRNA SYNTHETASE"/>
    <property type="match status" value="1"/>
</dbReference>
<dbReference type="InterPro" id="IPR014729">
    <property type="entry name" value="Rossmann-like_a/b/a_fold"/>
</dbReference>
<dbReference type="CDD" id="cd07961">
    <property type="entry name" value="Anticodon_Ia_Ile_ABEc"/>
    <property type="match status" value="1"/>
</dbReference>
<evidence type="ECO:0000256" key="4">
    <source>
        <dbReference type="ARBA" id="ARBA00022490"/>
    </source>
</evidence>
<sequence>MLQLVPETINFSSEEEKILKFWDEIKAFEECMTKSKGKPRYSFYDGPPFATGLPHYGHILAGTIKDIVTRYAYQNGFFVERRFGWDCHGLPVEFEIDKTLNIKGPDDVARMGIAAYNAECRKIVTRYAQEWESIITRLGRWIDFKNDYKTLYPWYMESIWWVFSELWNKGLVYKGVKVMPYSTACNTPLSNFESGQNYKEVVDPAVVVIFPLVNHPGVSMLAWTTTPWTLPSNLALCVNENLVYVKVKDTRRSKLYIMLKSRLDTVFKSEEDYTITEEFLGYQLKGEKYEPLFPYYANMENAFRVLADNYVNEESGTGVVHQAPYFGEDDYRVCLAYGIITKDQKKMVCPVDASGRFTYPVTDFMGQYVKDADKNIVKRLKEMGRLFVAGTVKHNYPFCWRSDTPLIYKAVPSWFIRVQHLSNDLLRCNQETYWVPDFVKDKRFGNWLKEARDWAVSRNRYWGTPIPLWMSDDGEEVVCVSSIDELSKLTGTTVTDLHRESIDHLVIPSMNPSNPPLRRVPEVFDCWFESGSMPYAQVHFPFENRKEFSTMFPADFIAEGIDQTRGWFYTLLVLSTALFNKPPFKNLIANGLILASDGQKMSKRKKNYPDPVEVVNKFGADALRLYLINSPVVRAENLRFKEEGVRDVLKDVFLPWYNAYRFFVQNVLILMSERNVQIKFKGDESSPNIMDRWILSFTQSLLTFVRREMAAYRLYTVVPCLVKFIDNLTNWYVRMNRKRFKGETGSKDCFSALATLSNVLFTMVKVMAPFTPFLCELMYQNLRHLSYEDEKSVHFLMMPEPKTNVIEEEIESSVSKMQTVIELGRILRDRKTIPIKYPLKEVVIIHNDPEYLRDIELVKQYILEELNVRKITLSSDKLKYGVSLRAEPDHKTLGARLKSAFKDVMADIKALSDQQVQDFLKNGSIELRGYKLNREDIRVIFSFTGPAASQLAQQYEAHSDNDILVLLDVSHDQEMVDEGMAREIVNRIQKLRKKAHLIPTDQITVYYNISPEDSDLNRVAKEYRDFIEVSIKAPFTKSDAVTTGAIASEEQELKKTKLSLTLVKRDGAVVPPCCRYVNVILNGVQPGFGKGGFKGSLFLENPSGENIITFEGLKKEIENLFGLYNRKLLFKNNSGVELENCDPLTLSSTTIIVEPYYGRKFVKENLSNKEEGILASFKNITYGDKKGCVFIENPVKYPLDDSNAFINDIIKRIFSLNSQKFCVERLGDSLNVKVS</sequence>
<feature type="domain" description="Methionyl/Valyl/Leucyl/Isoleucyl-tRNA synthetase anticodon-binding" evidence="15">
    <location>
        <begin position="691"/>
        <end position="841"/>
    </location>
</feature>
<evidence type="ECO:0000259" key="14">
    <source>
        <dbReference type="Pfam" id="PF00133"/>
    </source>
</evidence>
<dbReference type="EC" id="6.1.1.5" evidence="3"/>
<evidence type="ECO:0000256" key="5">
    <source>
        <dbReference type="ARBA" id="ARBA00022598"/>
    </source>
</evidence>
<keyword evidence="6 13" id="KW-0547">Nucleotide-binding</keyword>
<dbReference type="Pfam" id="PF00133">
    <property type="entry name" value="tRNA-synt_1"/>
    <property type="match status" value="1"/>
</dbReference>
<keyword evidence="5 13" id="KW-0436">Ligase</keyword>
<dbReference type="InterPro" id="IPR001412">
    <property type="entry name" value="aa-tRNA-synth_I_CS"/>
</dbReference>
<comment type="similarity">
    <text evidence="2 13">Belongs to the class-I aminoacyl-tRNA synthetase family.</text>
</comment>
<keyword evidence="18" id="KW-1185">Reference proteome</keyword>
<dbReference type="Gene3D" id="3.40.50.620">
    <property type="entry name" value="HUPs"/>
    <property type="match status" value="2"/>
</dbReference>
<evidence type="ECO:0000256" key="3">
    <source>
        <dbReference type="ARBA" id="ARBA00013165"/>
    </source>
</evidence>
<dbReference type="HAMAP" id="MF_02003">
    <property type="entry name" value="Ile_tRNA_synth_type2"/>
    <property type="match status" value="1"/>
</dbReference>
<dbReference type="GO" id="GO:0004822">
    <property type="term" value="F:isoleucine-tRNA ligase activity"/>
    <property type="evidence" value="ECO:0007669"/>
    <property type="project" value="UniProtKB-EC"/>
</dbReference>
<proteinExistence type="inferred from homology"/>
<keyword evidence="7 13" id="KW-0067">ATP-binding</keyword>
<dbReference type="Pfam" id="PF23567">
    <property type="entry name" value="Ubiquitin_IARS1"/>
    <property type="match status" value="1"/>
</dbReference>
<accession>A0AAN9TZQ3</accession>
<evidence type="ECO:0000256" key="11">
    <source>
        <dbReference type="ARBA" id="ARBA00048359"/>
    </source>
</evidence>
<dbReference type="SUPFAM" id="SSF47323">
    <property type="entry name" value="Anticodon-binding domain of a subclass of class I aminoacyl-tRNA synthetases"/>
    <property type="match status" value="1"/>
</dbReference>
<dbReference type="InterPro" id="IPR033709">
    <property type="entry name" value="Anticodon_Ile_ABEc"/>
</dbReference>
<name>A0AAN9TZQ3_9HEMI</name>
<evidence type="ECO:0000259" key="15">
    <source>
        <dbReference type="Pfam" id="PF08264"/>
    </source>
</evidence>
<feature type="domain" description="Isoleucine--tRNA ligase cytoplasmic ubiquitin-like" evidence="16">
    <location>
        <begin position="1072"/>
        <end position="1154"/>
    </location>
</feature>
<dbReference type="FunFam" id="3.40.50.620:FF:000050">
    <property type="entry name" value="Isoleucyl-tRNA synthetase,cytoplasmic"/>
    <property type="match status" value="1"/>
</dbReference>
<evidence type="ECO:0000256" key="1">
    <source>
        <dbReference type="ARBA" id="ARBA00004496"/>
    </source>
</evidence>